<keyword evidence="2" id="KW-1003">Cell membrane</keyword>
<evidence type="ECO:0000256" key="6">
    <source>
        <dbReference type="ARBA" id="ARBA00022989"/>
    </source>
</evidence>
<dbReference type="RefSeq" id="WP_386192933.1">
    <property type="nucleotide sequence ID" value="NZ_JBHSBC010000032.1"/>
</dbReference>
<evidence type="ECO:0000256" key="5">
    <source>
        <dbReference type="ARBA" id="ARBA00022692"/>
    </source>
</evidence>
<evidence type="ECO:0000256" key="9">
    <source>
        <dbReference type="SAM" id="Phobius"/>
    </source>
</evidence>
<keyword evidence="11" id="KW-1185">Reference proteome</keyword>
<evidence type="ECO:0008006" key="12">
    <source>
        <dbReference type="Google" id="ProtNLM"/>
    </source>
</evidence>
<dbReference type="InterPro" id="IPR050297">
    <property type="entry name" value="LipidA_mod_glycosyltrf_83"/>
</dbReference>
<comment type="caution">
    <text evidence="10">The sequence shown here is derived from an EMBL/GenBank/DDBJ whole genome shotgun (WGS) entry which is preliminary data.</text>
</comment>
<name>A0ABV8F8K3_9ACTN</name>
<feature type="transmembrane region" description="Helical" evidence="9">
    <location>
        <begin position="415"/>
        <end position="433"/>
    </location>
</feature>
<feature type="transmembrane region" description="Helical" evidence="9">
    <location>
        <begin position="45"/>
        <end position="65"/>
    </location>
</feature>
<keyword evidence="4" id="KW-0808">Transferase</keyword>
<feature type="transmembrane region" description="Helical" evidence="9">
    <location>
        <begin position="187"/>
        <end position="220"/>
    </location>
</feature>
<evidence type="ECO:0000256" key="1">
    <source>
        <dbReference type="ARBA" id="ARBA00004651"/>
    </source>
</evidence>
<protein>
    <recommendedName>
        <fullName evidence="12">Dolichyl-phosphate-mannose-protein mannosyltransferase</fullName>
    </recommendedName>
</protein>
<accession>A0ABV8F8K3</accession>
<evidence type="ECO:0000256" key="3">
    <source>
        <dbReference type="ARBA" id="ARBA00022676"/>
    </source>
</evidence>
<organism evidence="10 11">
    <name type="scientific">Streptosporangium jomthongense</name>
    <dbReference type="NCBI Taxonomy" id="1193683"/>
    <lineage>
        <taxon>Bacteria</taxon>
        <taxon>Bacillati</taxon>
        <taxon>Actinomycetota</taxon>
        <taxon>Actinomycetes</taxon>
        <taxon>Streptosporangiales</taxon>
        <taxon>Streptosporangiaceae</taxon>
        <taxon>Streptosporangium</taxon>
    </lineage>
</organism>
<keyword evidence="5 9" id="KW-0812">Transmembrane</keyword>
<evidence type="ECO:0000313" key="10">
    <source>
        <dbReference type="EMBL" id="MFC3983633.1"/>
    </source>
</evidence>
<comment type="subcellular location">
    <subcellularLocation>
        <location evidence="1">Cell membrane</location>
        <topology evidence="1">Multi-pass membrane protein</topology>
    </subcellularLocation>
</comment>
<dbReference type="PANTHER" id="PTHR33908:SF11">
    <property type="entry name" value="MEMBRANE PROTEIN"/>
    <property type="match status" value="1"/>
</dbReference>
<sequence>MPTEVSQPEKTRPGGRARHRASALPGDHRDHSGSPGSRGSRGSHWFFALALLAGIGVRALAVLGYRPTLWFWADSFVYLGAGLDPRPMESRPSGYSLLLWALRPLSSVQAVVVIQHLLGLATALCVYLLLRRRGGLPGWGATLITLPVLLDVHQVQLEHLVMADLPMEFLVVAAVTLVMWRRRPPAWAALLAGLLLAAATVTRTIGLPLALVVLVCMVIGRSGWRAVTATALACAIGLGGYAAWFASEYGNYGLTRGNAFLWARTMTFADCARIKPAGPEAALCPTVPVAERKAPPVYIWDASSPLNKVKGTWAERDRLAGAFAAQAIRAQPLDFLTAGLTDVAHVFDWERRVYPTPGPQSAYVFPAVARPFPTGAASQGRTAEELTVAYQGASGETRLVEPYAGWLRLYQENGFLRGPVLAVIVLVGLAGVLRNWRRLGGVVLLPWAAGAVLLALPPFIAAFDHRYVVPAVPFACLAAGLAFAVRDRAPAAPAAPEPAAPGPAGSAAPDVQPDPGAEVLVPYRPADLGDRVLVQPRDEPADVGGRPAGDRDAQTIVLRVPDANSDEPFDFFNRDPQHGRTGGAAASHPSPAQGAQQPPDRQQRQHHQ</sequence>
<feature type="transmembrane region" description="Helical" evidence="9">
    <location>
        <begin position="108"/>
        <end position="129"/>
    </location>
</feature>
<evidence type="ECO:0000256" key="7">
    <source>
        <dbReference type="ARBA" id="ARBA00023136"/>
    </source>
</evidence>
<dbReference type="Proteomes" id="UP001595698">
    <property type="component" value="Unassembled WGS sequence"/>
</dbReference>
<feature type="transmembrane region" description="Helical" evidence="9">
    <location>
        <begin position="439"/>
        <end position="460"/>
    </location>
</feature>
<evidence type="ECO:0000256" key="2">
    <source>
        <dbReference type="ARBA" id="ARBA00022475"/>
    </source>
</evidence>
<gene>
    <name evidence="10" type="ORF">ACFOYY_26125</name>
</gene>
<reference evidence="11" key="1">
    <citation type="journal article" date="2019" name="Int. J. Syst. Evol. Microbiol.">
        <title>The Global Catalogue of Microorganisms (GCM) 10K type strain sequencing project: providing services to taxonomists for standard genome sequencing and annotation.</title>
        <authorList>
            <consortium name="The Broad Institute Genomics Platform"/>
            <consortium name="The Broad Institute Genome Sequencing Center for Infectious Disease"/>
            <person name="Wu L."/>
            <person name="Ma J."/>
        </authorList>
    </citation>
    <scope>NUCLEOTIDE SEQUENCE [LARGE SCALE GENOMIC DNA]</scope>
    <source>
        <strain evidence="11">TBRC 7912</strain>
    </source>
</reference>
<feature type="transmembrane region" description="Helical" evidence="9">
    <location>
        <begin position="136"/>
        <end position="155"/>
    </location>
</feature>
<feature type="transmembrane region" description="Helical" evidence="9">
    <location>
        <begin position="226"/>
        <end position="246"/>
    </location>
</feature>
<feature type="transmembrane region" description="Helical" evidence="9">
    <location>
        <begin position="467"/>
        <end position="485"/>
    </location>
</feature>
<dbReference type="EMBL" id="JBHSBC010000032">
    <property type="protein sequence ID" value="MFC3983633.1"/>
    <property type="molecule type" value="Genomic_DNA"/>
</dbReference>
<keyword evidence="7 9" id="KW-0472">Membrane</keyword>
<keyword evidence="6 9" id="KW-1133">Transmembrane helix</keyword>
<keyword evidence="3" id="KW-0328">Glycosyltransferase</keyword>
<evidence type="ECO:0000256" key="4">
    <source>
        <dbReference type="ARBA" id="ARBA00022679"/>
    </source>
</evidence>
<dbReference type="PANTHER" id="PTHR33908">
    <property type="entry name" value="MANNOSYLTRANSFERASE YKCB-RELATED"/>
    <property type="match status" value="1"/>
</dbReference>
<proteinExistence type="predicted"/>
<feature type="region of interest" description="Disordered" evidence="8">
    <location>
        <begin position="492"/>
        <end position="608"/>
    </location>
</feature>
<evidence type="ECO:0000313" key="11">
    <source>
        <dbReference type="Proteomes" id="UP001595698"/>
    </source>
</evidence>
<feature type="region of interest" description="Disordered" evidence="8">
    <location>
        <begin position="1"/>
        <end position="39"/>
    </location>
</feature>
<evidence type="ECO:0000256" key="8">
    <source>
        <dbReference type="SAM" id="MobiDB-lite"/>
    </source>
</evidence>